<dbReference type="AlphaFoldDB" id="A0A9C6U8X5"/>
<dbReference type="Proteomes" id="UP000504606">
    <property type="component" value="Unplaced"/>
</dbReference>
<keyword evidence="1" id="KW-0862">Zinc</keyword>
<gene>
    <name evidence="5" type="primary">LOC127749768</name>
</gene>
<evidence type="ECO:0000313" key="4">
    <source>
        <dbReference type="Proteomes" id="UP000504606"/>
    </source>
</evidence>
<name>A0A9C6U8X5_FRAOC</name>
<reference evidence="5" key="1">
    <citation type="submission" date="2025-08" db="UniProtKB">
        <authorList>
            <consortium name="RefSeq"/>
        </authorList>
    </citation>
    <scope>IDENTIFICATION</scope>
    <source>
        <tissue evidence="5">Whole organism</tissue>
    </source>
</reference>
<proteinExistence type="predicted"/>
<dbReference type="PANTHER" id="PTHR19963:SF30">
    <property type="entry name" value="ENDONUCLEASE_EXONUCLEASE_PHOSPHATASE DOMAIN-CONTAINING PROTEIN"/>
    <property type="match status" value="1"/>
</dbReference>
<feature type="region of interest" description="Disordered" evidence="2">
    <location>
        <begin position="1"/>
        <end position="81"/>
    </location>
</feature>
<feature type="region of interest" description="Disordered" evidence="2">
    <location>
        <begin position="303"/>
        <end position="329"/>
    </location>
</feature>
<keyword evidence="1" id="KW-0479">Metal-binding</keyword>
<dbReference type="SUPFAM" id="SSF57756">
    <property type="entry name" value="Retrovirus zinc finger-like domains"/>
    <property type="match status" value="1"/>
</dbReference>
<dbReference type="GeneID" id="127749768"/>
<dbReference type="KEGG" id="foc:127749768"/>
<feature type="domain" description="CCHC-type" evidence="3">
    <location>
        <begin position="331"/>
        <end position="345"/>
    </location>
</feature>
<accession>A0A9C6U8X5</accession>
<dbReference type="InterPro" id="IPR001878">
    <property type="entry name" value="Znf_CCHC"/>
</dbReference>
<dbReference type="InterPro" id="IPR005162">
    <property type="entry name" value="Retrotrans_gag_dom"/>
</dbReference>
<dbReference type="PANTHER" id="PTHR19963">
    <property type="entry name" value="CCHC-TYPE DOMAIN-CONTAINING PROTEIN"/>
    <property type="match status" value="1"/>
</dbReference>
<feature type="compositionally biased region" description="Basic and acidic residues" evidence="2">
    <location>
        <begin position="420"/>
        <end position="436"/>
    </location>
</feature>
<dbReference type="SMART" id="SM00343">
    <property type="entry name" value="ZnF_C2HC"/>
    <property type="match status" value="1"/>
</dbReference>
<keyword evidence="1" id="KW-0863">Zinc-finger</keyword>
<evidence type="ECO:0000256" key="2">
    <source>
        <dbReference type="SAM" id="MobiDB-lite"/>
    </source>
</evidence>
<feature type="region of interest" description="Disordered" evidence="2">
    <location>
        <begin position="345"/>
        <end position="371"/>
    </location>
</feature>
<dbReference type="GO" id="GO:0003676">
    <property type="term" value="F:nucleic acid binding"/>
    <property type="evidence" value="ECO:0007669"/>
    <property type="project" value="InterPro"/>
</dbReference>
<evidence type="ECO:0000313" key="5">
    <source>
        <dbReference type="RefSeq" id="XP_052125319.1"/>
    </source>
</evidence>
<dbReference type="Pfam" id="PF03732">
    <property type="entry name" value="Retrotrans_gag"/>
    <property type="match status" value="1"/>
</dbReference>
<dbReference type="RefSeq" id="XP_052125319.1">
    <property type="nucleotide sequence ID" value="XM_052269359.1"/>
</dbReference>
<dbReference type="Pfam" id="PF00098">
    <property type="entry name" value="zf-CCHC"/>
    <property type="match status" value="1"/>
</dbReference>
<evidence type="ECO:0000259" key="3">
    <source>
        <dbReference type="PROSITE" id="PS50158"/>
    </source>
</evidence>
<dbReference type="OrthoDB" id="116216at2759"/>
<dbReference type="Gene3D" id="4.10.60.10">
    <property type="entry name" value="Zinc finger, CCHC-type"/>
    <property type="match status" value="1"/>
</dbReference>
<evidence type="ECO:0000256" key="1">
    <source>
        <dbReference type="PROSITE-ProRule" id="PRU00047"/>
    </source>
</evidence>
<feature type="compositionally biased region" description="Basic residues" evidence="2">
    <location>
        <begin position="405"/>
        <end position="419"/>
    </location>
</feature>
<feature type="compositionally biased region" description="Basic residues" evidence="2">
    <location>
        <begin position="1"/>
        <end position="53"/>
    </location>
</feature>
<dbReference type="GO" id="GO:0008270">
    <property type="term" value="F:zinc ion binding"/>
    <property type="evidence" value="ECO:0007669"/>
    <property type="project" value="UniProtKB-KW"/>
</dbReference>
<protein>
    <submittedName>
        <fullName evidence="5">Serine/arginine-rich splicing factor 4-like</fullName>
    </submittedName>
</protein>
<dbReference type="PROSITE" id="PS50158">
    <property type="entry name" value="ZF_CCHC"/>
    <property type="match status" value="1"/>
</dbReference>
<keyword evidence="4" id="KW-1185">Reference proteome</keyword>
<dbReference type="InterPro" id="IPR036875">
    <property type="entry name" value="Znf_CCHC_sf"/>
</dbReference>
<feature type="compositionally biased region" description="Basic and acidic residues" evidence="2">
    <location>
        <begin position="257"/>
        <end position="266"/>
    </location>
</feature>
<feature type="region of interest" description="Disordered" evidence="2">
    <location>
        <begin position="257"/>
        <end position="288"/>
    </location>
</feature>
<organism evidence="4 5">
    <name type="scientific">Frankliniella occidentalis</name>
    <name type="common">Western flower thrips</name>
    <name type="synonym">Euthrips occidentalis</name>
    <dbReference type="NCBI Taxonomy" id="133901"/>
    <lineage>
        <taxon>Eukaryota</taxon>
        <taxon>Metazoa</taxon>
        <taxon>Ecdysozoa</taxon>
        <taxon>Arthropoda</taxon>
        <taxon>Hexapoda</taxon>
        <taxon>Insecta</taxon>
        <taxon>Pterygota</taxon>
        <taxon>Neoptera</taxon>
        <taxon>Paraneoptera</taxon>
        <taxon>Thysanoptera</taxon>
        <taxon>Terebrantia</taxon>
        <taxon>Thripoidea</taxon>
        <taxon>Thripidae</taxon>
        <taxon>Frankliniella</taxon>
    </lineage>
</organism>
<sequence>MSRRSRSQSRGGARRSNSRSRSRGVSRRSRSQARRSSSHARRDRRRSHSRSRSQSRDRAQRGRRDRSHHRDRTRSRSPTPMSAIALLAQALGNRSSGSNRRLPLYTGKTDYSLFRFRFLEHARQCHWSDRRKGLELSMLLTEDAEAVLRHLPDRKRTDFESLDSALKLRFLPDVNRADAERRYAGLKQKSGQSLRKFAADVTDVTMEAHPGMSQGALQQLMIKAFINGLADSTTKRFVRRKRERFDSLRDALRQAEKEYAADDRGGSPKRVRRASTSPTNKKLDELVRSVNTGHQQLNELRAQLEKAKSASASTSSSDQNRPKRDMSTVSCYSCGEKGHFKWQCPAKNSGRQQQQGTAAPGASQGGPKGVSPGQAPCVVYYVPTAAAVANGLPTQQAPAQGKQAGKGKGKGRGGRGGKRAKQETDAKIKKEDEKDGSSSSKN</sequence>
<feature type="compositionally biased region" description="Basic residues" evidence="2">
    <location>
        <begin position="63"/>
        <end position="75"/>
    </location>
</feature>
<feature type="region of interest" description="Disordered" evidence="2">
    <location>
        <begin position="393"/>
        <end position="442"/>
    </location>
</feature>